<feature type="transmembrane region" description="Helical" evidence="9">
    <location>
        <begin position="97"/>
        <end position="115"/>
    </location>
</feature>
<dbReference type="Gene3D" id="3.30.565.10">
    <property type="entry name" value="Histidine kinase-like ATPase, C-terminal domain"/>
    <property type="match status" value="1"/>
</dbReference>
<feature type="transmembrane region" description="Helical" evidence="9">
    <location>
        <begin position="127"/>
        <end position="145"/>
    </location>
</feature>
<gene>
    <name evidence="11" type="ORF">CLV40_101498</name>
</gene>
<dbReference type="EC" id="2.7.13.3" evidence="2"/>
<keyword evidence="5" id="KW-0547">Nucleotide-binding</keyword>
<evidence type="ECO:0000256" key="5">
    <source>
        <dbReference type="ARBA" id="ARBA00022741"/>
    </source>
</evidence>
<evidence type="ECO:0000256" key="4">
    <source>
        <dbReference type="ARBA" id="ARBA00022679"/>
    </source>
</evidence>
<evidence type="ECO:0000256" key="2">
    <source>
        <dbReference type="ARBA" id="ARBA00012438"/>
    </source>
</evidence>
<dbReference type="Pfam" id="PF02518">
    <property type="entry name" value="HATPase_c"/>
    <property type="match status" value="1"/>
</dbReference>
<keyword evidence="9" id="KW-0472">Membrane</keyword>
<dbReference type="PROSITE" id="PS50109">
    <property type="entry name" value="HIS_KIN"/>
    <property type="match status" value="1"/>
</dbReference>
<dbReference type="GO" id="GO:0005524">
    <property type="term" value="F:ATP binding"/>
    <property type="evidence" value="ECO:0007669"/>
    <property type="project" value="UniProtKB-KW"/>
</dbReference>
<organism evidence="11 12">
    <name type="scientific">Actinokineospora auranticolor</name>
    <dbReference type="NCBI Taxonomy" id="155976"/>
    <lineage>
        <taxon>Bacteria</taxon>
        <taxon>Bacillati</taxon>
        <taxon>Actinomycetota</taxon>
        <taxon>Actinomycetes</taxon>
        <taxon>Pseudonocardiales</taxon>
        <taxon>Pseudonocardiaceae</taxon>
        <taxon>Actinokineospora</taxon>
    </lineage>
</organism>
<keyword evidence="9" id="KW-1133">Transmembrane helix</keyword>
<evidence type="ECO:0000313" key="12">
    <source>
        <dbReference type="Proteomes" id="UP000239203"/>
    </source>
</evidence>
<feature type="domain" description="Histidine kinase" evidence="10">
    <location>
        <begin position="262"/>
        <end position="347"/>
    </location>
</feature>
<dbReference type="CDD" id="cd16917">
    <property type="entry name" value="HATPase_UhpB-NarQ-NarX-like"/>
    <property type="match status" value="1"/>
</dbReference>
<reference evidence="11 12" key="1">
    <citation type="submission" date="2018-02" db="EMBL/GenBank/DDBJ databases">
        <title>Genomic Encyclopedia of Archaeal and Bacterial Type Strains, Phase II (KMG-II): from individual species to whole genera.</title>
        <authorList>
            <person name="Goeker M."/>
        </authorList>
    </citation>
    <scope>NUCLEOTIDE SEQUENCE [LARGE SCALE GENOMIC DNA]</scope>
    <source>
        <strain evidence="11 12">YU 961-1</strain>
    </source>
</reference>
<comment type="caution">
    <text evidence="11">The sequence shown here is derived from an EMBL/GenBank/DDBJ whole genome shotgun (WGS) entry which is preliminary data.</text>
</comment>
<dbReference type="InterPro" id="IPR005467">
    <property type="entry name" value="His_kinase_dom"/>
</dbReference>
<evidence type="ECO:0000313" key="11">
    <source>
        <dbReference type="EMBL" id="PPK71309.1"/>
    </source>
</evidence>
<keyword evidence="3" id="KW-0597">Phosphoprotein</keyword>
<evidence type="ECO:0000256" key="6">
    <source>
        <dbReference type="ARBA" id="ARBA00022777"/>
    </source>
</evidence>
<keyword evidence="12" id="KW-1185">Reference proteome</keyword>
<dbReference type="Pfam" id="PF07730">
    <property type="entry name" value="HisKA_3"/>
    <property type="match status" value="1"/>
</dbReference>
<evidence type="ECO:0000256" key="3">
    <source>
        <dbReference type="ARBA" id="ARBA00022553"/>
    </source>
</evidence>
<sequence length="347" mass="36317">MTSAVYGIVLVAGLYWVFAGLGPNDPLRTIGFGAGVAALFALEWFAARHEHAAAFLAARLALFVAVALLDGSGLSRALFVLLPFLAYLGFGRAAGSALGAVCLGLLVGGFAVWVPEWYRQAAVVSDLLMFGLGLVLAVAMAEVVLRERRSAARVGELSAAVERNRLARDIHDSLGHHLTAISVQLEKAEAFRAHDPSVADRALTDARRSARLALEDVRASVGALRAPVSLVAALGDLVDGEKVTLRVVGTERPIGQAAVTTLYRAAQEALTNAHRHSAADEVRVSVEYTADEVRLTVRDNGRGFVVAEQVDGFGLVGLRERAALVGGVVAVESAPGAGTTVRLAVGA</sequence>
<proteinExistence type="predicted"/>
<accession>A0A2S6H1D9</accession>
<dbReference type="InterPro" id="IPR050482">
    <property type="entry name" value="Sensor_HK_TwoCompSys"/>
</dbReference>
<dbReference type="PANTHER" id="PTHR24421">
    <property type="entry name" value="NITRATE/NITRITE SENSOR PROTEIN NARX-RELATED"/>
    <property type="match status" value="1"/>
</dbReference>
<dbReference type="InterPro" id="IPR011712">
    <property type="entry name" value="Sig_transdc_His_kin_sub3_dim/P"/>
</dbReference>
<evidence type="ECO:0000259" key="10">
    <source>
        <dbReference type="PROSITE" id="PS50109"/>
    </source>
</evidence>
<dbReference type="EMBL" id="PTIX01000001">
    <property type="protein sequence ID" value="PPK71309.1"/>
    <property type="molecule type" value="Genomic_DNA"/>
</dbReference>
<dbReference type="GO" id="GO:0000155">
    <property type="term" value="F:phosphorelay sensor kinase activity"/>
    <property type="evidence" value="ECO:0007669"/>
    <property type="project" value="InterPro"/>
</dbReference>
<dbReference type="SMART" id="SM00387">
    <property type="entry name" value="HATPase_c"/>
    <property type="match status" value="1"/>
</dbReference>
<dbReference type="GO" id="GO:0046983">
    <property type="term" value="F:protein dimerization activity"/>
    <property type="evidence" value="ECO:0007669"/>
    <property type="project" value="InterPro"/>
</dbReference>
<feature type="transmembrane region" description="Helical" evidence="9">
    <location>
        <begin position="29"/>
        <end position="45"/>
    </location>
</feature>
<dbReference type="PANTHER" id="PTHR24421:SF10">
    <property type="entry name" value="NITRATE_NITRITE SENSOR PROTEIN NARQ"/>
    <property type="match status" value="1"/>
</dbReference>
<keyword evidence="6 11" id="KW-0418">Kinase</keyword>
<keyword evidence="9" id="KW-0812">Transmembrane</keyword>
<dbReference type="GO" id="GO:0016020">
    <property type="term" value="C:membrane"/>
    <property type="evidence" value="ECO:0007669"/>
    <property type="project" value="InterPro"/>
</dbReference>
<keyword evidence="7" id="KW-0067">ATP-binding</keyword>
<dbReference type="Gene3D" id="1.20.5.1930">
    <property type="match status" value="1"/>
</dbReference>
<comment type="catalytic activity">
    <reaction evidence="1">
        <text>ATP + protein L-histidine = ADP + protein N-phospho-L-histidine.</text>
        <dbReference type="EC" id="2.7.13.3"/>
    </reaction>
</comment>
<keyword evidence="8" id="KW-0902">Two-component regulatory system</keyword>
<dbReference type="AlphaFoldDB" id="A0A2S6H1D9"/>
<evidence type="ECO:0000256" key="1">
    <source>
        <dbReference type="ARBA" id="ARBA00000085"/>
    </source>
</evidence>
<dbReference type="SUPFAM" id="SSF55874">
    <property type="entry name" value="ATPase domain of HSP90 chaperone/DNA topoisomerase II/histidine kinase"/>
    <property type="match status" value="1"/>
</dbReference>
<dbReference type="Proteomes" id="UP000239203">
    <property type="component" value="Unassembled WGS sequence"/>
</dbReference>
<dbReference type="InterPro" id="IPR003594">
    <property type="entry name" value="HATPase_dom"/>
</dbReference>
<evidence type="ECO:0000256" key="9">
    <source>
        <dbReference type="SAM" id="Phobius"/>
    </source>
</evidence>
<evidence type="ECO:0000256" key="7">
    <source>
        <dbReference type="ARBA" id="ARBA00022840"/>
    </source>
</evidence>
<protein>
    <recommendedName>
        <fullName evidence="2">histidine kinase</fullName>
        <ecNumber evidence="2">2.7.13.3</ecNumber>
    </recommendedName>
</protein>
<evidence type="ECO:0000256" key="8">
    <source>
        <dbReference type="ARBA" id="ARBA00023012"/>
    </source>
</evidence>
<keyword evidence="4" id="KW-0808">Transferase</keyword>
<dbReference type="InterPro" id="IPR036890">
    <property type="entry name" value="HATPase_C_sf"/>
</dbReference>
<name>A0A2S6H1D9_9PSEU</name>